<protein>
    <submittedName>
        <fullName evidence="3">Outer membrane protein OmpU</fullName>
    </submittedName>
</protein>
<feature type="signal peptide" evidence="1">
    <location>
        <begin position="1"/>
        <end position="20"/>
    </location>
</feature>
<dbReference type="InterPro" id="IPR023614">
    <property type="entry name" value="Porin_dom_sf"/>
</dbReference>
<gene>
    <name evidence="3" type="ORF">SAMN05444142_102358</name>
</gene>
<keyword evidence="4" id="KW-1185">Reference proteome</keyword>
<organism evidence="3 4">
    <name type="scientific">Lutimaribacter pacificus</name>
    <dbReference type="NCBI Taxonomy" id="391948"/>
    <lineage>
        <taxon>Bacteria</taxon>
        <taxon>Pseudomonadati</taxon>
        <taxon>Pseudomonadota</taxon>
        <taxon>Alphaproteobacteria</taxon>
        <taxon>Rhodobacterales</taxon>
        <taxon>Roseobacteraceae</taxon>
        <taxon>Lutimaribacter</taxon>
    </lineage>
</organism>
<dbReference type="OrthoDB" id="7326315at2"/>
<proteinExistence type="predicted"/>
<dbReference type="InterPro" id="IPR033900">
    <property type="entry name" value="Gram_neg_porin_domain"/>
</dbReference>
<feature type="domain" description="Porin" evidence="2">
    <location>
        <begin position="7"/>
        <end position="296"/>
    </location>
</feature>
<dbReference type="Pfam" id="PF13609">
    <property type="entry name" value="Porin_4"/>
    <property type="match status" value="1"/>
</dbReference>
<dbReference type="SUPFAM" id="SSF56935">
    <property type="entry name" value="Porins"/>
    <property type="match status" value="1"/>
</dbReference>
<sequence>MKNIILATTALVATAGVAAADVSISGYARFGATYSDNADDWNTASRLRLQFDVSTETDGGIVFGARQRFQTEENLSTGGATDPNNSNGARFYMSTNGFTLAMGNILGVIEAAPNLYLPTASSGMGLEGNGFYSLAANTSSNGGRFAWTAYDSAGAGAVEGVEVLYSMNGFGAHIHSTEYSYGVGANYTFSGYTVAVAYEEWDAAAPGGQVDGDSILFASIGGTIGAFDVALAYASTEFSGVEADKWSLKGGYDFGTGLTVYGFVASEDVVDESYGIGASYDLGGGVSLEGGITQTDEALDDTIVSLGAFFSF</sequence>
<feature type="chain" id="PRO_5015064558" evidence="1">
    <location>
        <begin position="21"/>
        <end position="312"/>
    </location>
</feature>
<evidence type="ECO:0000256" key="1">
    <source>
        <dbReference type="SAM" id="SignalP"/>
    </source>
</evidence>
<name>A0A1H0GSK3_9RHOB</name>
<dbReference type="EMBL" id="FQZZ01000002">
    <property type="protein sequence ID" value="SHJ91308.1"/>
    <property type="molecule type" value="Genomic_DNA"/>
</dbReference>
<accession>A0A1H0GSK3</accession>
<dbReference type="GO" id="GO:0016020">
    <property type="term" value="C:membrane"/>
    <property type="evidence" value="ECO:0007669"/>
    <property type="project" value="InterPro"/>
</dbReference>
<evidence type="ECO:0000313" key="4">
    <source>
        <dbReference type="Proteomes" id="UP000324252"/>
    </source>
</evidence>
<dbReference type="Gene3D" id="2.40.160.10">
    <property type="entry name" value="Porin"/>
    <property type="match status" value="1"/>
</dbReference>
<dbReference type="GO" id="GO:0015288">
    <property type="term" value="F:porin activity"/>
    <property type="evidence" value="ECO:0007669"/>
    <property type="project" value="InterPro"/>
</dbReference>
<evidence type="ECO:0000313" key="3">
    <source>
        <dbReference type="EMBL" id="SHJ91308.1"/>
    </source>
</evidence>
<reference evidence="3 4" key="1">
    <citation type="submission" date="2016-11" db="EMBL/GenBank/DDBJ databases">
        <authorList>
            <person name="Varghese N."/>
            <person name="Submissions S."/>
        </authorList>
    </citation>
    <scope>NUCLEOTIDE SEQUENCE [LARGE SCALE GENOMIC DNA]</scope>
    <source>
        <strain evidence="3 4">DSM 29620</strain>
    </source>
</reference>
<keyword evidence="1" id="KW-0732">Signal</keyword>
<dbReference type="RefSeq" id="WP_149788021.1">
    <property type="nucleotide sequence ID" value="NZ_FNIO01000003.1"/>
</dbReference>
<dbReference type="Proteomes" id="UP000324252">
    <property type="component" value="Unassembled WGS sequence"/>
</dbReference>
<evidence type="ECO:0000259" key="2">
    <source>
        <dbReference type="Pfam" id="PF13609"/>
    </source>
</evidence>
<dbReference type="AlphaFoldDB" id="A0A1H0GSK3"/>